<feature type="transmembrane region" description="Helical" evidence="19">
    <location>
        <begin position="36"/>
        <end position="58"/>
    </location>
</feature>
<evidence type="ECO:0000256" key="7">
    <source>
        <dbReference type="ARBA" id="ARBA00022475"/>
    </source>
</evidence>
<dbReference type="GO" id="GO:0051073">
    <property type="term" value="F:adenosylcobinamide-GDP ribazoletransferase activity"/>
    <property type="evidence" value="ECO:0007669"/>
    <property type="project" value="UniProtKB-UniRule"/>
</dbReference>
<evidence type="ECO:0000256" key="2">
    <source>
        <dbReference type="ARBA" id="ARBA00004651"/>
    </source>
</evidence>
<sequence>MRIGIVRDFLITLGFMTRIGPILEIEPEDLRRTVKWMPLCGLALGAVIIIPFYLGLFAGKFWIQAWLTLAASIYLTRGLHFDGIADIADGAGPFPDPDKFWRIIKDSCSGVFGILVLVVMLTGQLIGFYYVFEAGALGAVLWVFVVGRLGNAVMCMAGKSFARPGQGSLFMCGADKFSIAFAFITTVVAGIFAVDLNTQILTYLLAALCILFLYRLAKKVNGANGDFLGGAVVLSETAALLAFVACH</sequence>
<dbReference type="PANTHER" id="PTHR34148">
    <property type="entry name" value="ADENOSYLCOBINAMIDE-GDP RIBAZOLETRANSFERASE"/>
    <property type="match status" value="1"/>
</dbReference>
<evidence type="ECO:0000256" key="19">
    <source>
        <dbReference type="HAMAP-Rule" id="MF_00719"/>
    </source>
</evidence>
<keyword evidence="12 19" id="KW-1133">Transmembrane helix</keyword>
<dbReference type="Proteomes" id="UP000199053">
    <property type="component" value="Unassembled WGS sequence"/>
</dbReference>
<dbReference type="STRING" id="246191.SAMN05660337_0671"/>
<evidence type="ECO:0000313" key="20">
    <source>
        <dbReference type="EMBL" id="SDK50872.1"/>
    </source>
</evidence>
<comment type="subcellular location">
    <subcellularLocation>
        <location evidence="2 19">Cell membrane</location>
        <topology evidence="2 19">Multi-pass membrane protein</topology>
    </subcellularLocation>
</comment>
<evidence type="ECO:0000256" key="9">
    <source>
        <dbReference type="ARBA" id="ARBA00022679"/>
    </source>
</evidence>
<evidence type="ECO:0000256" key="17">
    <source>
        <dbReference type="ARBA" id="ARBA00048623"/>
    </source>
</evidence>
<keyword evidence="9 19" id="KW-0808">Transferase</keyword>
<comment type="catalytic activity">
    <reaction evidence="17 19">
        <text>alpha-ribazole + adenosylcob(III)inamide-GDP = adenosylcob(III)alamin + GMP + H(+)</text>
        <dbReference type="Rhea" id="RHEA:16049"/>
        <dbReference type="ChEBI" id="CHEBI:10329"/>
        <dbReference type="ChEBI" id="CHEBI:15378"/>
        <dbReference type="ChEBI" id="CHEBI:18408"/>
        <dbReference type="ChEBI" id="CHEBI:58115"/>
        <dbReference type="ChEBI" id="CHEBI:60487"/>
        <dbReference type="EC" id="2.7.8.26"/>
    </reaction>
</comment>
<dbReference type="InterPro" id="IPR003805">
    <property type="entry name" value="CobS"/>
</dbReference>
<feature type="transmembrane region" description="Helical" evidence="19">
    <location>
        <begin position="109"/>
        <end position="130"/>
    </location>
</feature>
<accession>A0A1G9CGS8</accession>
<evidence type="ECO:0000256" key="14">
    <source>
        <dbReference type="ARBA" id="ARBA00025228"/>
    </source>
</evidence>
<evidence type="ECO:0000256" key="12">
    <source>
        <dbReference type="ARBA" id="ARBA00022989"/>
    </source>
</evidence>
<dbReference type="PANTHER" id="PTHR34148:SF1">
    <property type="entry name" value="ADENOSYLCOBINAMIDE-GDP RIBAZOLETRANSFERASE"/>
    <property type="match status" value="1"/>
</dbReference>
<evidence type="ECO:0000313" key="21">
    <source>
        <dbReference type="Proteomes" id="UP000199053"/>
    </source>
</evidence>
<name>A0A1G9CGS8_9BACT</name>
<comment type="catalytic activity">
    <reaction evidence="18 19">
        <text>alpha-ribazole 5'-phosphate + adenosylcob(III)inamide-GDP = adenosylcob(III)alamin 5'-phosphate + GMP + H(+)</text>
        <dbReference type="Rhea" id="RHEA:23560"/>
        <dbReference type="ChEBI" id="CHEBI:15378"/>
        <dbReference type="ChEBI" id="CHEBI:57918"/>
        <dbReference type="ChEBI" id="CHEBI:58115"/>
        <dbReference type="ChEBI" id="CHEBI:60487"/>
        <dbReference type="ChEBI" id="CHEBI:60493"/>
        <dbReference type="EC" id="2.7.8.26"/>
    </reaction>
</comment>
<keyword evidence="11 19" id="KW-0460">Magnesium</keyword>
<evidence type="ECO:0000256" key="3">
    <source>
        <dbReference type="ARBA" id="ARBA00004663"/>
    </source>
</evidence>
<dbReference type="HAMAP" id="MF_00719">
    <property type="entry name" value="CobS"/>
    <property type="match status" value="1"/>
</dbReference>
<evidence type="ECO:0000256" key="8">
    <source>
        <dbReference type="ARBA" id="ARBA00022573"/>
    </source>
</evidence>
<keyword evidence="8 19" id="KW-0169">Cobalamin biosynthesis</keyword>
<evidence type="ECO:0000256" key="16">
    <source>
        <dbReference type="ARBA" id="ARBA00032853"/>
    </source>
</evidence>
<evidence type="ECO:0000256" key="6">
    <source>
        <dbReference type="ARBA" id="ARBA00015850"/>
    </source>
</evidence>
<dbReference type="GO" id="GO:0005886">
    <property type="term" value="C:plasma membrane"/>
    <property type="evidence" value="ECO:0007669"/>
    <property type="project" value="UniProtKB-SubCell"/>
</dbReference>
<dbReference type="Pfam" id="PF02654">
    <property type="entry name" value="CobS"/>
    <property type="match status" value="1"/>
</dbReference>
<dbReference type="EMBL" id="FNGA01000001">
    <property type="protein sequence ID" value="SDK50872.1"/>
    <property type="molecule type" value="Genomic_DNA"/>
</dbReference>
<comment type="function">
    <text evidence="14 19">Joins adenosylcobinamide-GDP and alpha-ribazole to generate adenosylcobalamin (Ado-cobalamin). Also synthesizes adenosylcobalamin 5'-phosphate from adenosylcobinamide-GDP and alpha-ribazole 5'-phosphate.</text>
</comment>
<keyword evidence="10 19" id="KW-0812">Transmembrane</keyword>
<gene>
    <name evidence="19" type="primary">cobS</name>
    <name evidence="20" type="ORF">SAMN05660337_0671</name>
</gene>
<dbReference type="RefSeq" id="WP_092158193.1">
    <property type="nucleotide sequence ID" value="NZ_FNGA01000001.1"/>
</dbReference>
<evidence type="ECO:0000256" key="1">
    <source>
        <dbReference type="ARBA" id="ARBA00001946"/>
    </source>
</evidence>
<keyword evidence="7 19" id="KW-1003">Cell membrane</keyword>
<comment type="similarity">
    <text evidence="4 19">Belongs to the CobS family.</text>
</comment>
<comment type="cofactor">
    <cofactor evidence="1 19">
        <name>Mg(2+)</name>
        <dbReference type="ChEBI" id="CHEBI:18420"/>
    </cofactor>
</comment>
<evidence type="ECO:0000256" key="11">
    <source>
        <dbReference type="ARBA" id="ARBA00022842"/>
    </source>
</evidence>
<keyword evidence="21" id="KW-1185">Reference proteome</keyword>
<protein>
    <recommendedName>
        <fullName evidence="6 19">Adenosylcobinamide-GDP ribazoletransferase</fullName>
        <ecNumber evidence="5 19">2.7.8.26</ecNumber>
    </recommendedName>
    <alternativeName>
        <fullName evidence="16 19">Cobalamin synthase</fullName>
    </alternativeName>
    <alternativeName>
        <fullName evidence="15 19">Cobalamin-5'-phosphate synthase</fullName>
    </alternativeName>
</protein>
<dbReference type="UniPathway" id="UPA00148">
    <property type="reaction ID" value="UER00238"/>
</dbReference>
<dbReference type="GO" id="GO:0009236">
    <property type="term" value="P:cobalamin biosynthetic process"/>
    <property type="evidence" value="ECO:0007669"/>
    <property type="project" value="UniProtKB-UniRule"/>
</dbReference>
<comment type="pathway">
    <text evidence="3 19">Cofactor biosynthesis; adenosylcobalamin biosynthesis; adenosylcobalamin from cob(II)yrinate a,c-diamide: step 7/7.</text>
</comment>
<feature type="transmembrane region" description="Helical" evidence="19">
    <location>
        <begin position="136"/>
        <end position="157"/>
    </location>
</feature>
<dbReference type="EC" id="2.7.8.26" evidence="5 19"/>
<proteinExistence type="inferred from homology"/>
<evidence type="ECO:0000256" key="18">
    <source>
        <dbReference type="ARBA" id="ARBA00049504"/>
    </source>
</evidence>
<dbReference type="OrthoDB" id="9794223at2"/>
<evidence type="ECO:0000256" key="4">
    <source>
        <dbReference type="ARBA" id="ARBA00010561"/>
    </source>
</evidence>
<reference evidence="21" key="1">
    <citation type="submission" date="2016-10" db="EMBL/GenBank/DDBJ databases">
        <authorList>
            <person name="Varghese N."/>
            <person name="Submissions S."/>
        </authorList>
    </citation>
    <scope>NUCLEOTIDE SEQUENCE [LARGE SCALE GENOMIC DNA]</scope>
    <source>
        <strain evidence="21">DSM 16995</strain>
    </source>
</reference>
<evidence type="ECO:0000256" key="13">
    <source>
        <dbReference type="ARBA" id="ARBA00023136"/>
    </source>
</evidence>
<evidence type="ECO:0000256" key="5">
    <source>
        <dbReference type="ARBA" id="ARBA00013200"/>
    </source>
</evidence>
<organism evidence="20 21">
    <name type="scientific">Maridesulfovibrio ferrireducens</name>
    <dbReference type="NCBI Taxonomy" id="246191"/>
    <lineage>
        <taxon>Bacteria</taxon>
        <taxon>Pseudomonadati</taxon>
        <taxon>Thermodesulfobacteriota</taxon>
        <taxon>Desulfovibrionia</taxon>
        <taxon>Desulfovibrionales</taxon>
        <taxon>Desulfovibrionaceae</taxon>
        <taxon>Maridesulfovibrio</taxon>
    </lineage>
</organism>
<feature type="transmembrane region" description="Helical" evidence="19">
    <location>
        <begin position="200"/>
        <end position="217"/>
    </location>
</feature>
<evidence type="ECO:0000256" key="10">
    <source>
        <dbReference type="ARBA" id="ARBA00022692"/>
    </source>
</evidence>
<keyword evidence="13 19" id="KW-0472">Membrane</keyword>
<evidence type="ECO:0000256" key="15">
    <source>
        <dbReference type="ARBA" id="ARBA00032605"/>
    </source>
</evidence>
<dbReference type="GO" id="GO:0008818">
    <property type="term" value="F:cobalamin 5'-phosphate synthase activity"/>
    <property type="evidence" value="ECO:0007669"/>
    <property type="project" value="UniProtKB-UniRule"/>
</dbReference>
<dbReference type="AlphaFoldDB" id="A0A1G9CGS8"/>
<feature type="transmembrane region" description="Helical" evidence="19">
    <location>
        <begin position="177"/>
        <end position="194"/>
    </location>
</feature>